<protein>
    <submittedName>
        <fullName evidence="2">Uncharacterized protein</fullName>
    </submittedName>
</protein>
<feature type="compositionally biased region" description="Pro residues" evidence="1">
    <location>
        <begin position="11"/>
        <end position="21"/>
    </location>
</feature>
<organism evidence="2 3">
    <name type="scientific">Parascedosporium putredinis</name>
    <dbReference type="NCBI Taxonomy" id="1442378"/>
    <lineage>
        <taxon>Eukaryota</taxon>
        <taxon>Fungi</taxon>
        <taxon>Dikarya</taxon>
        <taxon>Ascomycota</taxon>
        <taxon>Pezizomycotina</taxon>
        <taxon>Sordariomycetes</taxon>
        <taxon>Hypocreomycetidae</taxon>
        <taxon>Microascales</taxon>
        <taxon>Microascaceae</taxon>
        <taxon>Parascedosporium</taxon>
    </lineage>
</organism>
<reference evidence="2" key="1">
    <citation type="submission" date="2022-11" db="EMBL/GenBank/DDBJ databases">
        <authorList>
            <person name="Scott C."/>
            <person name="Bruce N."/>
        </authorList>
    </citation>
    <scope>NUCLEOTIDE SEQUENCE</scope>
</reference>
<comment type="caution">
    <text evidence="2">The sequence shown here is derived from an EMBL/GenBank/DDBJ whole genome shotgun (WGS) entry which is preliminary data.</text>
</comment>
<evidence type="ECO:0000313" key="3">
    <source>
        <dbReference type="Proteomes" id="UP000838763"/>
    </source>
</evidence>
<gene>
    <name evidence="2" type="ORF">PPNO1_LOCUS4618</name>
</gene>
<feature type="compositionally biased region" description="Basic residues" evidence="1">
    <location>
        <begin position="89"/>
        <end position="98"/>
    </location>
</feature>
<feature type="region of interest" description="Disordered" evidence="1">
    <location>
        <begin position="1"/>
        <end position="24"/>
    </location>
</feature>
<proteinExistence type="predicted"/>
<evidence type="ECO:0000256" key="1">
    <source>
        <dbReference type="SAM" id="MobiDB-lite"/>
    </source>
</evidence>
<feature type="compositionally biased region" description="Low complexity" evidence="1">
    <location>
        <begin position="121"/>
        <end position="130"/>
    </location>
</feature>
<accession>A0A9P1H3U7</accession>
<keyword evidence="3" id="KW-1185">Reference proteome</keyword>
<feature type="region of interest" description="Disordered" evidence="1">
    <location>
        <begin position="49"/>
        <end position="130"/>
    </location>
</feature>
<dbReference type="EMBL" id="CALLCH030000012">
    <property type="protein sequence ID" value="CAI4214891.1"/>
    <property type="molecule type" value="Genomic_DNA"/>
</dbReference>
<name>A0A9P1H3U7_9PEZI</name>
<sequence length="343" mass="38444">METQRLIGAELPPPHITPTPTRPLDSMSIQLTKIPSNCYVVKGKVKAAFPEGPSGAVPPTPDSLGSDVEGLLTVPPRATANPRSTPWRRNSRAKRTPRKPTTLPPSDRRNSQSQQTDSTLNEPSEPNAPSNEPYCCVNCHGPAKGSGFWRSPFKTGWQKVYELRHGHPRCRTKKAEEERKKCKLQKIIEADTVVKHRYHPSYHNAEVLMVRWGEVPDAAAPAPMERLEAVFESGYNYKVSHCVLPRREAEPVLAGAIAKLITGKGPHDLILVYYAGQAHTTPTSFAIHPRPRSFILTPRLPLTLWGFLSERYATRASYRTCSSSSMRPLYVRAQPFRRRGKRF</sequence>
<evidence type="ECO:0000313" key="2">
    <source>
        <dbReference type="EMBL" id="CAI4214891.1"/>
    </source>
</evidence>
<feature type="compositionally biased region" description="Polar residues" evidence="1">
    <location>
        <begin position="111"/>
        <end position="120"/>
    </location>
</feature>
<dbReference type="AlphaFoldDB" id="A0A9P1H3U7"/>
<dbReference type="Proteomes" id="UP000838763">
    <property type="component" value="Unassembled WGS sequence"/>
</dbReference>